<keyword evidence="4" id="KW-0547">Nucleotide-binding</keyword>
<dbReference type="EMBL" id="JASZZX010000013">
    <property type="protein sequence ID" value="MDM3927411.1"/>
    <property type="molecule type" value="Genomic_DNA"/>
</dbReference>
<dbReference type="Gene3D" id="1.10.510.10">
    <property type="entry name" value="Transferase(Phosphotransferase) domain 1"/>
    <property type="match status" value="1"/>
</dbReference>
<keyword evidence="3 10" id="KW-0808">Transferase</keyword>
<evidence type="ECO:0000259" key="9">
    <source>
        <dbReference type="PROSITE" id="PS50011"/>
    </source>
</evidence>
<keyword evidence="8" id="KW-1133">Transmembrane helix</keyword>
<evidence type="ECO:0000256" key="8">
    <source>
        <dbReference type="SAM" id="Phobius"/>
    </source>
</evidence>
<dbReference type="InterPro" id="IPR000719">
    <property type="entry name" value="Prot_kinase_dom"/>
</dbReference>
<dbReference type="Pfam" id="PF00069">
    <property type="entry name" value="Pkinase"/>
    <property type="match status" value="1"/>
</dbReference>
<keyword evidence="8" id="KW-0472">Membrane</keyword>
<proteinExistence type="predicted"/>
<dbReference type="InterPro" id="IPR011009">
    <property type="entry name" value="Kinase-like_dom_sf"/>
</dbReference>
<evidence type="ECO:0000256" key="4">
    <source>
        <dbReference type="ARBA" id="ARBA00022741"/>
    </source>
</evidence>
<accession>A0ABT7P299</accession>
<keyword evidence="8" id="KW-0812">Transmembrane</keyword>
<comment type="caution">
    <text evidence="10">The sequence shown here is derived from an EMBL/GenBank/DDBJ whole genome shotgun (WGS) entry which is preliminary data.</text>
</comment>
<dbReference type="CDD" id="cd14014">
    <property type="entry name" value="STKc_PknB_like"/>
    <property type="match status" value="1"/>
</dbReference>
<feature type="transmembrane region" description="Helical" evidence="8">
    <location>
        <begin position="327"/>
        <end position="348"/>
    </location>
</feature>
<reference evidence="11" key="2">
    <citation type="submission" date="2023-06" db="EMBL/GenBank/DDBJ databases">
        <title>Itaconate inhibition of nontuberculous mycobacteria.</title>
        <authorList>
            <person name="Spilker T."/>
        </authorList>
    </citation>
    <scope>NUCLEOTIDE SEQUENCE [LARGE SCALE GENOMIC DNA]</scope>
    <source>
        <strain evidence="11">FLAC1071</strain>
    </source>
</reference>
<organism evidence="10 11">
    <name type="scientific">Mycobacterium intracellulare subsp. chimaera</name>
    <dbReference type="NCBI Taxonomy" id="222805"/>
    <lineage>
        <taxon>Bacteria</taxon>
        <taxon>Bacillati</taxon>
        <taxon>Actinomycetota</taxon>
        <taxon>Actinomycetes</taxon>
        <taxon>Mycobacteriales</taxon>
        <taxon>Mycobacteriaceae</taxon>
        <taxon>Mycobacterium</taxon>
        <taxon>Mycobacterium avium complex (MAC)</taxon>
    </lineage>
</organism>
<dbReference type="InterPro" id="IPR008271">
    <property type="entry name" value="Ser/Thr_kinase_AS"/>
</dbReference>
<keyword evidence="2" id="KW-0723">Serine/threonine-protein kinase</keyword>
<evidence type="ECO:0000256" key="5">
    <source>
        <dbReference type="ARBA" id="ARBA00022777"/>
    </source>
</evidence>
<dbReference type="Gene3D" id="3.30.200.20">
    <property type="entry name" value="Phosphorylase Kinase, domain 1"/>
    <property type="match status" value="1"/>
</dbReference>
<evidence type="ECO:0000256" key="2">
    <source>
        <dbReference type="ARBA" id="ARBA00022527"/>
    </source>
</evidence>
<dbReference type="SUPFAM" id="SSF56112">
    <property type="entry name" value="Protein kinase-like (PK-like)"/>
    <property type="match status" value="1"/>
</dbReference>
<dbReference type="PANTHER" id="PTHR43289:SF6">
    <property type="entry name" value="SERINE_THREONINE-PROTEIN KINASE NEKL-3"/>
    <property type="match status" value="1"/>
</dbReference>
<evidence type="ECO:0000313" key="10">
    <source>
        <dbReference type="EMBL" id="MDM3927411.1"/>
    </source>
</evidence>
<evidence type="ECO:0000256" key="6">
    <source>
        <dbReference type="ARBA" id="ARBA00022840"/>
    </source>
</evidence>
<dbReference type="GO" id="GO:0004674">
    <property type="term" value="F:protein serine/threonine kinase activity"/>
    <property type="evidence" value="ECO:0007669"/>
    <property type="project" value="UniProtKB-EC"/>
</dbReference>
<evidence type="ECO:0000313" key="11">
    <source>
        <dbReference type="Proteomes" id="UP001529272"/>
    </source>
</evidence>
<dbReference type="Proteomes" id="UP001529272">
    <property type="component" value="Unassembled WGS sequence"/>
</dbReference>
<dbReference type="EC" id="2.7.11.1" evidence="1"/>
<feature type="compositionally biased region" description="Low complexity" evidence="7">
    <location>
        <begin position="353"/>
        <end position="376"/>
    </location>
</feature>
<keyword evidence="5 10" id="KW-0418">Kinase</keyword>
<evidence type="ECO:0000256" key="1">
    <source>
        <dbReference type="ARBA" id="ARBA00012513"/>
    </source>
</evidence>
<gene>
    <name evidence="10" type="ORF">QRB35_15470</name>
</gene>
<name>A0ABT7P299_MYCIT</name>
<feature type="region of interest" description="Disordered" evidence="7">
    <location>
        <begin position="353"/>
        <end position="381"/>
    </location>
</feature>
<evidence type="ECO:0000256" key="3">
    <source>
        <dbReference type="ARBA" id="ARBA00022679"/>
    </source>
</evidence>
<keyword evidence="11" id="KW-1185">Reference proteome</keyword>
<dbReference type="RefSeq" id="WP_289114626.1">
    <property type="nucleotide sequence ID" value="NZ_JASZZX010000013.1"/>
</dbReference>
<reference evidence="10 11" key="1">
    <citation type="submission" date="2023-06" db="EMBL/GenBank/DDBJ databases">
        <title>Itaconate inhibition of nontuberculous mycobacteria.</title>
        <authorList>
            <person name="Breen P."/>
            <person name="Zimbric M."/>
            <person name="Caverly L."/>
        </authorList>
    </citation>
    <scope>NUCLEOTIDE SEQUENCE [LARGE SCALE GENOMIC DNA]</scope>
    <source>
        <strain evidence="10 11">FLAC1071</strain>
    </source>
</reference>
<keyword evidence="6" id="KW-0067">ATP-binding</keyword>
<dbReference type="SMART" id="SM00220">
    <property type="entry name" value="S_TKc"/>
    <property type="match status" value="1"/>
</dbReference>
<dbReference type="PROSITE" id="PS00108">
    <property type="entry name" value="PROTEIN_KINASE_ST"/>
    <property type="match status" value="1"/>
</dbReference>
<dbReference type="PROSITE" id="PS50011">
    <property type="entry name" value="PROTEIN_KINASE_DOM"/>
    <property type="match status" value="1"/>
</dbReference>
<dbReference type="PANTHER" id="PTHR43289">
    <property type="entry name" value="MITOGEN-ACTIVATED PROTEIN KINASE KINASE KINASE 20-RELATED"/>
    <property type="match status" value="1"/>
</dbReference>
<sequence length="520" mass="54183">MITPEPVAPLPNEVAGYRIERILGRGGMGVVYLAESLTLLRREALKVLSVDLADSAAARDAFRREAVTTAALDHPNIVTVFSRGDTDDGRPWIAMEYIAGTDAENALREDTITPSRALHIITEVAGALDYAHGQGVIHQDIKPANFLLGKQTGARDRVVLGDFGAALSLNEAADASGGGSMLASFAYTAPEVITGATTIGRQADIYSLGCSLFRLLTGQYPFAGHDSVVSIANAHLEQPPPRPSALVSWATSNLDDVIAQALAKQPEQRYGTAGELADAAARAMRVPWQARTPARPEIAATPPPPRVSVSPVIRTSRSRYVAAPRRWIAAGGIAAAAAAVALLVWLVLPSHNSASNPGASRSSTSSTAASSSAAAPTPAPIEQLRRVVPGAGYPPGACTPAPPGPAAAVMSCGPNVDPGGPSAAIYTLARDTASMQAAFAQVISTANTVVCPGNIQSPGPWRRVSDPSVPKGTVFCGFRDDRPLMAWTVDSEHLLAVVASDVPDPNALNALYAWWATHSS</sequence>
<protein>
    <recommendedName>
        <fullName evidence="1">non-specific serine/threonine protein kinase</fullName>
        <ecNumber evidence="1">2.7.11.1</ecNumber>
    </recommendedName>
</protein>
<evidence type="ECO:0000256" key="7">
    <source>
        <dbReference type="SAM" id="MobiDB-lite"/>
    </source>
</evidence>
<feature type="domain" description="Protein kinase" evidence="9">
    <location>
        <begin position="17"/>
        <end position="289"/>
    </location>
</feature>